<evidence type="ECO:0000313" key="1">
    <source>
        <dbReference type="EMBL" id="ATL90197.1"/>
    </source>
</evidence>
<dbReference type="AlphaFoldDB" id="A0A291TAK5"/>
<reference evidence="1 2" key="1">
    <citation type="submission" date="2017-10" db="EMBL/GenBank/DDBJ databases">
        <title>Complete Genome Sequence of Faecalibacterium prausnitzii isolated from the gut of healthy adult Indian.</title>
        <authorList>
            <person name="Bag S."/>
            <person name="Ghosh T.S."/>
            <person name="Das B."/>
        </authorList>
    </citation>
    <scope>NUCLEOTIDE SEQUENCE [LARGE SCALE GENOMIC DNA]</scope>
    <source>
        <strain evidence="1 2">Indica</strain>
    </source>
</reference>
<gene>
    <name evidence="1" type="ORF">CRH10_07750</name>
</gene>
<proteinExistence type="predicted"/>
<protein>
    <recommendedName>
        <fullName evidence="3">PD-(D/E)XK nuclease family transposase</fullName>
    </recommendedName>
</protein>
<dbReference type="Proteomes" id="UP000223709">
    <property type="component" value="Chromosome"/>
</dbReference>
<dbReference type="EMBL" id="CP023819">
    <property type="protein sequence ID" value="ATL90197.1"/>
    <property type="molecule type" value="Genomic_DNA"/>
</dbReference>
<dbReference type="Pfam" id="PF12784">
    <property type="entry name" value="PDDEXK_2"/>
    <property type="match status" value="1"/>
</dbReference>
<evidence type="ECO:0008006" key="3">
    <source>
        <dbReference type="Google" id="ProtNLM"/>
    </source>
</evidence>
<sequence>MAEMRFVQLDEKNEERMNAIRKFTLMDDTFMTQVFSGDKESTQELLRIILKRKDLIVARSATQLTIGNLFGRSVRLDIYATDDAGKQYDIEVQQEDKGAAPERARLNSAMFDSRLTTSGEKYSDLPETYIIFITANDVLGDGLPVYNIERTIQETGKLFHDRAHIVYVNGAYRGTDEVGALMQDFRCDDYRDIRNPKIRARVKYFKEETEGVAAMCKTMQVIVDREREDAEVAKGKRIALNLWKNGEHDLDKIAQTTELSLEQVREAITEPCSA</sequence>
<name>A0A291TAK5_9FIRM</name>
<organism evidence="1 2">
    <name type="scientific">Faecalibacterium prausnitzii</name>
    <dbReference type="NCBI Taxonomy" id="853"/>
    <lineage>
        <taxon>Bacteria</taxon>
        <taxon>Bacillati</taxon>
        <taxon>Bacillota</taxon>
        <taxon>Clostridia</taxon>
        <taxon>Eubacteriales</taxon>
        <taxon>Oscillospiraceae</taxon>
        <taxon>Faecalibacterium</taxon>
    </lineage>
</organism>
<accession>A0A291TAK5</accession>
<evidence type="ECO:0000313" key="2">
    <source>
        <dbReference type="Proteomes" id="UP000223709"/>
    </source>
</evidence>